<comment type="caution">
    <text evidence="2">The sequence shown here is derived from an EMBL/GenBank/DDBJ whole genome shotgun (WGS) entry which is preliminary data.</text>
</comment>
<dbReference type="GO" id="GO:0006313">
    <property type="term" value="P:DNA transposition"/>
    <property type="evidence" value="ECO:0007669"/>
    <property type="project" value="InterPro"/>
</dbReference>
<dbReference type="GO" id="GO:0004803">
    <property type="term" value="F:transposase activity"/>
    <property type="evidence" value="ECO:0007669"/>
    <property type="project" value="InterPro"/>
</dbReference>
<dbReference type="SUPFAM" id="SSF143422">
    <property type="entry name" value="Transposase IS200-like"/>
    <property type="match status" value="1"/>
</dbReference>
<evidence type="ECO:0000259" key="1">
    <source>
        <dbReference type="SMART" id="SM01321"/>
    </source>
</evidence>
<accession>A0A0L6Z6F0</accession>
<reference evidence="3" key="1">
    <citation type="submission" date="2015-08" db="EMBL/GenBank/DDBJ databases">
        <title>Genome sequence of the strict anaerobe Clostridium homopropionicum LuHBu1 (DSM 5847T).</title>
        <authorList>
            <person name="Poehlein A."/>
            <person name="Beck M."/>
            <person name="Schiel-Bengelsdorf B."/>
            <person name="Bengelsdorf F.R."/>
            <person name="Daniel R."/>
            <person name="Duerre P."/>
        </authorList>
    </citation>
    <scope>NUCLEOTIDE SEQUENCE [LARGE SCALE GENOMIC DNA]</scope>
    <source>
        <strain evidence="3">DSM 5847</strain>
    </source>
</reference>
<protein>
    <submittedName>
        <fullName evidence="2">Transposase IS200 like protein</fullName>
    </submittedName>
</protein>
<dbReference type="Proteomes" id="UP000037043">
    <property type="component" value="Unassembled WGS sequence"/>
</dbReference>
<dbReference type="EMBL" id="LHUR01000042">
    <property type="protein sequence ID" value="KOA18547.1"/>
    <property type="molecule type" value="Genomic_DNA"/>
</dbReference>
<dbReference type="PANTHER" id="PTHR34322">
    <property type="entry name" value="TRANSPOSASE, Y1_TNP DOMAIN-CONTAINING"/>
    <property type="match status" value="1"/>
</dbReference>
<organism evidence="2 3">
    <name type="scientific">Clostridium homopropionicum DSM 5847</name>
    <dbReference type="NCBI Taxonomy" id="1121318"/>
    <lineage>
        <taxon>Bacteria</taxon>
        <taxon>Bacillati</taxon>
        <taxon>Bacillota</taxon>
        <taxon>Clostridia</taxon>
        <taxon>Eubacteriales</taxon>
        <taxon>Clostridiaceae</taxon>
        <taxon>Clostridium</taxon>
    </lineage>
</organism>
<proteinExistence type="predicted"/>
<feature type="domain" description="Transposase IS200-like" evidence="1">
    <location>
        <begin position="9"/>
        <end position="123"/>
    </location>
</feature>
<dbReference type="Pfam" id="PF01797">
    <property type="entry name" value="Y1_Tnp"/>
    <property type="match status" value="1"/>
</dbReference>
<gene>
    <name evidence="2" type="ORF">CLHOM_34490</name>
</gene>
<name>A0A0L6Z6F0_9CLOT</name>
<dbReference type="AlphaFoldDB" id="A0A0L6Z6F0"/>
<evidence type="ECO:0000313" key="2">
    <source>
        <dbReference type="EMBL" id="KOA18547.1"/>
    </source>
</evidence>
<evidence type="ECO:0000313" key="3">
    <source>
        <dbReference type="Proteomes" id="UP000037043"/>
    </source>
</evidence>
<sequence length="287" mass="33711">MPRIPRIIFEGAIYHIYQRGNNKDFIFNNDNHKAFFIKQLKDYKQKFDYQILGYVVMNNHYHLLIKTNNDPIYKIMFSINNVMGKFLSRELSRSGHNFEGRYNSKLVDNKAYLLWLLRYIHRNPLRAKICDDLNDYRWCSHFYYKTGLASFVDINFILNIISSNKNKAIMQYINFINNSHYEDDMTTDMETIKKDFSIIEASNLFSYNPSPKSALTSLNDIFESLNFPDDLKTSIRKGSKSRSLTSYKINFIKSALVHKYSLVEISSFINVSPSALGKFVAYHKIAQ</sequence>
<dbReference type="InterPro" id="IPR002686">
    <property type="entry name" value="Transposase_17"/>
</dbReference>
<dbReference type="PANTHER" id="PTHR34322:SF2">
    <property type="entry name" value="TRANSPOSASE IS200-LIKE DOMAIN-CONTAINING PROTEIN"/>
    <property type="match status" value="1"/>
</dbReference>
<dbReference type="STRING" id="36844.SAMN04488501_10130"/>
<dbReference type="PATRIC" id="fig|1121318.3.peg.3447"/>
<dbReference type="SMART" id="SM01321">
    <property type="entry name" value="Y1_Tnp"/>
    <property type="match status" value="1"/>
</dbReference>
<dbReference type="Gene3D" id="3.30.70.1290">
    <property type="entry name" value="Transposase IS200-like"/>
    <property type="match status" value="1"/>
</dbReference>
<keyword evidence="3" id="KW-1185">Reference proteome</keyword>
<dbReference type="RefSeq" id="WP_052222882.1">
    <property type="nucleotide sequence ID" value="NZ_LHUR01000042.1"/>
</dbReference>
<dbReference type="GO" id="GO:0003677">
    <property type="term" value="F:DNA binding"/>
    <property type="evidence" value="ECO:0007669"/>
    <property type="project" value="InterPro"/>
</dbReference>
<dbReference type="InterPro" id="IPR036515">
    <property type="entry name" value="Transposase_17_sf"/>
</dbReference>